<evidence type="ECO:0000259" key="12">
    <source>
        <dbReference type="PROSITE" id="PS50873"/>
    </source>
</evidence>
<evidence type="ECO:0000256" key="10">
    <source>
        <dbReference type="RuleBase" id="RU004241"/>
    </source>
</evidence>
<evidence type="ECO:0000256" key="5">
    <source>
        <dbReference type="ARBA" id="ARBA00022559"/>
    </source>
</evidence>
<sequence length="174" mass="19079">MGFEAFPMLLAMALWASFPANGVVDTAERGCAVSFLLGDSSSLTSAHTLGVGHCRNFENRLRPRADPAISPSHAFVLKTIYSGPSVSDIAFATNDATATSFDNRYFIDTLNGRGLLKIDSDISRDPRTLSHVVRFGISLEQLFERFSYGFSKLSNYKALVGDVGKIRRDSRFSN</sequence>
<feature type="signal peptide" evidence="11">
    <location>
        <begin position="1"/>
        <end position="22"/>
    </location>
</feature>
<dbReference type="Gene3D" id="1.10.520.10">
    <property type="match status" value="1"/>
</dbReference>
<reference evidence="13 14" key="1">
    <citation type="journal article" date="2023" name="Hortic Res">
        <title>The complete reference genome for grapevine (Vitis vinifera L.) genetics and breeding.</title>
        <authorList>
            <person name="Shi X."/>
            <person name="Cao S."/>
            <person name="Wang X."/>
            <person name="Huang S."/>
            <person name="Wang Y."/>
            <person name="Liu Z."/>
            <person name="Liu W."/>
            <person name="Leng X."/>
            <person name="Peng Y."/>
            <person name="Wang N."/>
            <person name="Wang Y."/>
            <person name="Ma Z."/>
            <person name="Xu X."/>
            <person name="Zhang F."/>
            <person name="Xue H."/>
            <person name="Zhong H."/>
            <person name="Wang Y."/>
            <person name="Zhang K."/>
            <person name="Velt A."/>
            <person name="Avia K."/>
            <person name="Holtgrawe D."/>
            <person name="Grimplet J."/>
            <person name="Matus J.T."/>
            <person name="Ware D."/>
            <person name="Wu X."/>
            <person name="Wang H."/>
            <person name="Liu C."/>
            <person name="Fang Y."/>
            <person name="Rustenholz C."/>
            <person name="Cheng Z."/>
            <person name="Xiao H."/>
            <person name="Zhou Y."/>
        </authorList>
    </citation>
    <scope>NUCLEOTIDE SEQUENCE [LARGE SCALE GENOMIC DNA]</scope>
    <source>
        <strain evidence="14">cv. Pinot noir / PN40024</strain>
        <tissue evidence="13">Leaf</tissue>
    </source>
</reference>
<evidence type="ECO:0000256" key="8">
    <source>
        <dbReference type="ARBA" id="ARBA00023002"/>
    </source>
</evidence>
<evidence type="ECO:0000256" key="7">
    <source>
        <dbReference type="ARBA" id="ARBA00022723"/>
    </source>
</evidence>
<dbReference type="Gene3D" id="1.10.420.10">
    <property type="entry name" value="Peroxidase, domain 2"/>
    <property type="match status" value="1"/>
</dbReference>
<dbReference type="PRINTS" id="PR00461">
    <property type="entry name" value="PLPEROXIDASE"/>
</dbReference>
<keyword evidence="5" id="KW-0575">Peroxidase</keyword>
<evidence type="ECO:0000256" key="9">
    <source>
        <dbReference type="ARBA" id="ARBA00023004"/>
    </source>
</evidence>
<keyword evidence="9" id="KW-0408">Iron</keyword>
<evidence type="ECO:0000256" key="6">
    <source>
        <dbReference type="ARBA" id="ARBA00022617"/>
    </source>
</evidence>
<evidence type="ECO:0000313" key="14">
    <source>
        <dbReference type="Proteomes" id="UP001227230"/>
    </source>
</evidence>
<evidence type="ECO:0000313" key="13">
    <source>
        <dbReference type="EMBL" id="WJZ94580.1"/>
    </source>
</evidence>
<organism evidence="13 14">
    <name type="scientific">Vitis vinifera</name>
    <name type="common">Grape</name>
    <dbReference type="NCBI Taxonomy" id="29760"/>
    <lineage>
        <taxon>Eukaryota</taxon>
        <taxon>Viridiplantae</taxon>
        <taxon>Streptophyta</taxon>
        <taxon>Embryophyta</taxon>
        <taxon>Tracheophyta</taxon>
        <taxon>Spermatophyta</taxon>
        <taxon>Magnoliopsida</taxon>
        <taxon>eudicotyledons</taxon>
        <taxon>Gunneridae</taxon>
        <taxon>Pentapetalae</taxon>
        <taxon>rosids</taxon>
        <taxon>Vitales</taxon>
        <taxon>Vitaceae</taxon>
        <taxon>Viteae</taxon>
        <taxon>Vitis</taxon>
    </lineage>
</organism>
<keyword evidence="6" id="KW-0349">Heme</keyword>
<dbReference type="PANTHER" id="PTHR31517:SF81">
    <property type="entry name" value="PEROXIDASE"/>
    <property type="match status" value="1"/>
</dbReference>
<evidence type="ECO:0000256" key="4">
    <source>
        <dbReference type="ARBA" id="ARBA00012313"/>
    </source>
</evidence>
<dbReference type="EC" id="1.11.1.7" evidence="4"/>
<dbReference type="PANTHER" id="PTHR31517">
    <property type="match status" value="1"/>
</dbReference>
<feature type="chain" id="PRO_5045190661" description="peroxidase" evidence="11">
    <location>
        <begin position="23"/>
        <end position="174"/>
    </location>
</feature>
<evidence type="ECO:0000256" key="2">
    <source>
        <dbReference type="ARBA" id="ARBA00001913"/>
    </source>
</evidence>
<keyword evidence="11" id="KW-0732">Signal</keyword>
<dbReference type="InterPro" id="IPR000823">
    <property type="entry name" value="Peroxidase_pln"/>
</dbReference>
<evidence type="ECO:0000256" key="11">
    <source>
        <dbReference type="SAM" id="SignalP"/>
    </source>
</evidence>
<accession>A0ABY9CKU9</accession>
<comment type="cofactor">
    <cofactor evidence="2">
        <name>Ca(2+)</name>
        <dbReference type="ChEBI" id="CHEBI:29108"/>
    </cofactor>
</comment>
<comment type="cofactor">
    <cofactor evidence="3">
        <name>heme b</name>
        <dbReference type="ChEBI" id="CHEBI:60344"/>
    </cofactor>
</comment>
<keyword evidence="7" id="KW-0479">Metal-binding</keyword>
<gene>
    <name evidence="13" type="ORF">VitviT2T_013422</name>
</gene>
<keyword evidence="14" id="KW-1185">Reference proteome</keyword>
<keyword evidence="8" id="KW-0560">Oxidoreductase</keyword>
<feature type="domain" description="Plant heme peroxidase family profile" evidence="12">
    <location>
        <begin position="27"/>
        <end position="174"/>
    </location>
</feature>
<protein>
    <recommendedName>
        <fullName evidence="4">peroxidase</fullName>
        <ecNumber evidence="4">1.11.1.7</ecNumber>
    </recommendedName>
</protein>
<comment type="catalytic activity">
    <reaction evidence="1">
        <text>2 a phenolic donor + H2O2 = 2 a phenolic radical donor + 2 H2O</text>
        <dbReference type="Rhea" id="RHEA:56136"/>
        <dbReference type="ChEBI" id="CHEBI:15377"/>
        <dbReference type="ChEBI" id="CHEBI:16240"/>
        <dbReference type="ChEBI" id="CHEBI:139520"/>
        <dbReference type="ChEBI" id="CHEBI:139521"/>
        <dbReference type="EC" id="1.11.1.7"/>
    </reaction>
</comment>
<evidence type="ECO:0000256" key="1">
    <source>
        <dbReference type="ARBA" id="ARBA00000189"/>
    </source>
</evidence>
<dbReference type="PROSITE" id="PS50873">
    <property type="entry name" value="PEROXIDASE_4"/>
    <property type="match status" value="1"/>
</dbReference>
<comment type="similarity">
    <text evidence="10">Belongs to the peroxidase family.</text>
</comment>
<dbReference type="Proteomes" id="UP001227230">
    <property type="component" value="Chromosome 9"/>
</dbReference>
<evidence type="ECO:0000256" key="3">
    <source>
        <dbReference type="ARBA" id="ARBA00001970"/>
    </source>
</evidence>
<dbReference type="InterPro" id="IPR002016">
    <property type="entry name" value="Haem_peroxidase"/>
</dbReference>
<dbReference type="Pfam" id="PF00141">
    <property type="entry name" value="peroxidase"/>
    <property type="match status" value="1"/>
</dbReference>
<name>A0ABY9CKU9_VITVI</name>
<proteinExistence type="inferred from homology"/>
<dbReference type="SUPFAM" id="SSF48113">
    <property type="entry name" value="Heme-dependent peroxidases"/>
    <property type="match status" value="1"/>
</dbReference>
<dbReference type="EMBL" id="CP126656">
    <property type="protein sequence ID" value="WJZ94580.1"/>
    <property type="molecule type" value="Genomic_DNA"/>
</dbReference>
<dbReference type="InterPro" id="IPR010255">
    <property type="entry name" value="Haem_peroxidase_sf"/>
</dbReference>